<dbReference type="CDD" id="cd10917">
    <property type="entry name" value="CE4_NodB_like_6s_7s"/>
    <property type="match status" value="1"/>
</dbReference>
<dbReference type="GO" id="GO:0005975">
    <property type="term" value="P:carbohydrate metabolic process"/>
    <property type="evidence" value="ECO:0007669"/>
    <property type="project" value="InterPro"/>
</dbReference>
<dbReference type="GO" id="GO:0016810">
    <property type="term" value="F:hydrolase activity, acting on carbon-nitrogen (but not peptide) bonds"/>
    <property type="evidence" value="ECO:0007669"/>
    <property type="project" value="InterPro"/>
</dbReference>
<feature type="compositionally biased region" description="Basic and acidic residues" evidence="3">
    <location>
        <begin position="88"/>
        <end position="125"/>
    </location>
</feature>
<gene>
    <name evidence="6" type="ORF">KH142_08900</name>
</gene>
<dbReference type="InterPro" id="IPR002509">
    <property type="entry name" value="NODB_dom"/>
</dbReference>
<feature type="region of interest" description="Disordered" evidence="3">
    <location>
        <begin position="1"/>
        <end position="141"/>
    </location>
</feature>
<dbReference type="EMBL" id="JAGZSV010000224">
    <property type="protein sequence ID" value="MBS6941567.1"/>
    <property type="molecule type" value="Genomic_DNA"/>
</dbReference>
<evidence type="ECO:0000259" key="5">
    <source>
        <dbReference type="PROSITE" id="PS51677"/>
    </source>
</evidence>
<evidence type="ECO:0000256" key="2">
    <source>
        <dbReference type="ARBA" id="ARBA00022801"/>
    </source>
</evidence>
<dbReference type="Proteomes" id="UP000727506">
    <property type="component" value="Unassembled WGS sequence"/>
</dbReference>
<protein>
    <submittedName>
        <fullName evidence="6">Polysaccharide deacetylase family protein</fullName>
    </submittedName>
</protein>
<organism evidence="6 7">
    <name type="scientific">Slackia piriformis</name>
    <dbReference type="NCBI Taxonomy" id="626934"/>
    <lineage>
        <taxon>Bacteria</taxon>
        <taxon>Bacillati</taxon>
        <taxon>Actinomycetota</taxon>
        <taxon>Coriobacteriia</taxon>
        <taxon>Eggerthellales</taxon>
        <taxon>Eggerthellaceae</taxon>
        <taxon>Slackia</taxon>
    </lineage>
</organism>
<dbReference type="PANTHER" id="PTHR10587">
    <property type="entry name" value="GLYCOSYL TRANSFERASE-RELATED"/>
    <property type="match status" value="1"/>
</dbReference>
<reference evidence="6" key="1">
    <citation type="submission" date="2021-02" db="EMBL/GenBank/DDBJ databases">
        <title>Infant gut strain persistence is associated with maternal origin, phylogeny, and functional potential including surface adhesion and iron acquisition.</title>
        <authorList>
            <person name="Lou Y.C."/>
        </authorList>
    </citation>
    <scope>NUCLEOTIDE SEQUENCE</scope>
    <source>
        <strain evidence="6">L2_039_000G1_dasL2_039_000G1_concoct_11</strain>
    </source>
</reference>
<feature type="region of interest" description="Disordered" evidence="3">
    <location>
        <begin position="253"/>
        <end position="274"/>
    </location>
</feature>
<dbReference type="InterPro" id="IPR050248">
    <property type="entry name" value="Polysacc_deacetylase_ArnD"/>
</dbReference>
<feature type="domain" description="NodB homology" evidence="5">
    <location>
        <begin position="327"/>
        <end position="515"/>
    </location>
</feature>
<keyword evidence="2" id="KW-0378">Hydrolase</keyword>
<keyword evidence="4" id="KW-0472">Membrane</keyword>
<dbReference type="AlphaFoldDB" id="A0A943YZN6"/>
<evidence type="ECO:0000256" key="1">
    <source>
        <dbReference type="ARBA" id="ARBA00022723"/>
    </source>
</evidence>
<sequence length="528" mass="56729">MNTEHDGGAPFGDPHFSDTPSQHAAPPTDPRPTHARPSVAKSRRVRGPQGRAGAHRTNPTEPVVAHGVVPEQTHGHDADALAGARPHGTADEQPPQREHERRKTQASFEPEHGHRAYQHRIEPESQRNTPPQGFVPLWDDDAPRPRITRRVFIAGGVAIAAAAAVFGIPALRDAMPISVTVNGQPVELSKEKTLQAAYEKSGIRVTPGNLVDIEGEIIGEGEGAPYIATIDGRQADAPDTPVQDGNALAFADGSDVEEPSVTEDKTVDPSPVESGHGPIHAIGAPGAAGTSTVKTGQTSGKEVVVEVIEPAQDRLYLRSYPDTGDDKAIALTFDDGPWEESTAAILDILRDNGATATFFAVGNRIAGEGVELVKRERDEGHQVCSHSWDHASGSGQGVNMGLMTPEEQRMEVEKGFQAIVDATGAEPSRVFRSPGGNFPIEVWRNVEDLLEAEIGWDIDTLDWKRPGASVIAERIKAATPGDIILMHDGGGDRSQTAEALRKALPYLKEQGFRFVTMDEMLQFPRKEG</sequence>
<name>A0A943YZN6_9ACTN</name>
<dbReference type="Gene3D" id="3.20.20.370">
    <property type="entry name" value="Glycoside hydrolase/deacetylase"/>
    <property type="match status" value="1"/>
</dbReference>
<keyword evidence="4" id="KW-0812">Transmembrane</keyword>
<dbReference type="PANTHER" id="PTHR10587:SF133">
    <property type="entry name" value="CHITIN DEACETYLASE 1-RELATED"/>
    <property type="match status" value="1"/>
</dbReference>
<dbReference type="PROSITE" id="PS51677">
    <property type="entry name" value="NODB"/>
    <property type="match status" value="1"/>
</dbReference>
<evidence type="ECO:0000313" key="6">
    <source>
        <dbReference type="EMBL" id="MBS6941567.1"/>
    </source>
</evidence>
<keyword evidence="4" id="KW-1133">Transmembrane helix</keyword>
<comment type="caution">
    <text evidence="6">The sequence shown here is derived from an EMBL/GenBank/DDBJ whole genome shotgun (WGS) entry which is preliminary data.</text>
</comment>
<dbReference type="SUPFAM" id="SSF88713">
    <property type="entry name" value="Glycoside hydrolase/deacetylase"/>
    <property type="match status" value="1"/>
</dbReference>
<evidence type="ECO:0000256" key="4">
    <source>
        <dbReference type="SAM" id="Phobius"/>
    </source>
</evidence>
<keyword evidence="1" id="KW-0479">Metal-binding</keyword>
<evidence type="ECO:0000313" key="7">
    <source>
        <dbReference type="Proteomes" id="UP000727506"/>
    </source>
</evidence>
<evidence type="ECO:0000256" key="3">
    <source>
        <dbReference type="SAM" id="MobiDB-lite"/>
    </source>
</evidence>
<dbReference type="GO" id="GO:0046872">
    <property type="term" value="F:metal ion binding"/>
    <property type="evidence" value="ECO:0007669"/>
    <property type="project" value="UniProtKB-KW"/>
</dbReference>
<feature type="transmembrane region" description="Helical" evidence="4">
    <location>
        <begin position="151"/>
        <end position="171"/>
    </location>
</feature>
<dbReference type="InterPro" id="IPR011330">
    <property type="entry name" value="Glyco_hydro/deAcase_b/a-brl"/>
</dbReference>
<dbReference type="Pfam" id="PF01522">
    <property type="entry name" value="Polysacc_deac_1"/>
    <property type="match status" value="1"/>
</dbReference>
<proteinExistence type="predicted"/>
<dbReference type="GO" id="GO:0016020">
    <property type="term" value="C:membrane"/>
    <property type="evidence" value="ECO:0007669"/>
    <property type="project" value="TreeGrafter"/>
</dbReference>
<accession>A0A943YZN6</accession>